<evidence type="ECO:0000256" key="2">
    <source>
        <dbReference type="ARBA" id="ARBA00008114"/>
    </source>
</evidence>
<evidence type="ECO:0000259" key="10">
    <source>
        <dbReference type="Pfam" id="PF16916"/>
    </source>
</evidence>
<protein>
    <submittedName>
        <fullName evidence="11">Cation diffusion facilitator family transporter</fullName>
    </submittedName>
</protein>
<evidence type="ECO:0000256" key="3">
    <source>
        <dbReference type="ARBA" id="ARBA00022448"/>
    </source>
</evidence>
<dbReference type="NCBIfam" id="TIGR01297">
    <property type="entry name" value="CDF"/>
    <property type="match status" value="1"/>
</dbReference>
<keyword evidence="12" id="KW-1185">Reference proteome</keyword>
<keyword evidence="3" id="KW-0813">Transport</keyword>
<dbReference type="Gene3D" id="3.30.70.1350">
    <property type="entry name" value="Cation efflux protein, cytoplasmic domain"/>
    <property type="match status" value="1"/>
</dbReference>
<dbReference type="PANTHER" id="PTHR43840">
    <property type="entry name" value="MITOCHONDRIAL METAL TRANSPORTER 1-RELATED"/>
    <property type="match status" value="1"/>
</dbReference>
<evidence type="ECO:0000256" key="6">
    <source>
        <dbReference type="ARBA" id="ARBA00023136"/>
    </source>
</evidence>
<comment type="caution">
    <text evidence="11">The sequence shown here is derived from an EMBL/GenBank/DDBJ whole genome shotgun (WGS) entry which is preliminary data.</text>
</comment>
<evidence type="ECO:0000256" key="7">
    <source>
        <dbReference type="SAM" id="MobiDB-lite"/>
    </source>
</evidence>
<name>A0ABV5D0M2_9ACTN</name>
<dbReference type="EMBL" id="JBCGDC010000160">
    <property type="protein sequence ID" value="MFB6397680.1"/>
    <property type="molecule type" value="Genomic_DNA"/>
</dbReference>
<evidence type="ECO:0000256" key="4">
    <source>
        <dbReference type="ARBA" id="ARBA00022692"/>
    </source>
</evidence>
<evidence type="ECO:0000256" key="5">
    <source>
        <dbReference type="ARBA" id="ARBA00022989"/>
    </source>
</evidence>
<feature type="transmembrane region" description="Helical" evidence="8">
    <location>
        <begin position="254"/>
        <end position="270"/>
    </location>
</feature>
<dbReference type="PANTHER" id="PTHR43840:SF15">
    <property type="entry name" value="MITOCHONDRIAL METAL TRANSPORTER 1-RELATED"/>
    <property type="match status" value="1"/>
</dbReference>
<feature type="transmembrane region" description="Helical" evidence="8">
    <location>
        <begin position="116"/>
        <end position="134"/>
    </location>
</feature>
<feature type="domain" description="Cation efflux protein transmembrane" evidence="9">
    <location>
        <begin position="86"/>
        <end position="278"/>
    </location>
</feature>
<dbReference type="Gene3D" id="1.20.1510.10">
    <property type="entry name" value="Cation efflux protein transmembrane domain"/>
    <property type="match status" value="1"/>
</dbReference>
<comment type="subcellular location">
    <subcellularLocation>
        <location evidence="1">Membrane</location>
        <topology evidence="1">Multi-pass membrane protein</topology>
    </subcellularLocation>
</comment>
<feature type="transmembrane region" description="Helical" evidence="8">
    <location>
        <begin position="84"/>
        <end position="104"/>
    </location>
</feature>
<feature type="transmembrane region" description="Helical" evidence="8">
    <location>
        <begin position="231"/>
        <end position="248"/>
    </location>
</feature>
<reference evidence="11 12" key="1">
    <citation type="submission" date="2024-04" db="EMBL/GenBank/DDBJ databases">
        <title>Polymorphospora sp. isolated from Baiyangdian Lake in Xiong'an New Area.</title>
        <authorList>
            <person name="Zhang X."/>
            <person name="Liu J."/>
        </authorList>
    </citation>
    <scope>NUCLEOTIDE SEQUENCE [LARGE SCALE GENOMIC DNA]</scope>
    <source>
        <strain evidence="11 12">2-325</strain>
    </source>
</reference>
<dbReference type="Pfam" id="PF01545">
    <property type="entry name" value="Cation_efflux"/>
    <property type="match status" value="1"/>
</dbReference>
<dbReference type="RefSeq" id="WP_375736682.1">
    <property type="nucleotide sequence ID" value="NZ_JBCGDC010000160.1"/>
</dbReference>
<dbReference type="SUPFAM" id="SSF161111">
    <property type="entry name" value="Cation efflux protein transmembrane domain-like"/>
    <property type="match status" value="1"/>
</dbReference>
<dbReference type="InterPro" id="IPR002524">
    <property type="entry name" value="Cation_efflux"/>
</dbReference>
<evidence type="ECO:0000313" key="12">
    <source>
        <dbReference type="Proteomes" id="UP001582793"/>
    </source>
</evidence>
<keyword evidence="4 8" id="KW-0812">Transmembrane</keyword>
<accession>A0ABV5D0M2</accession>
<feature type="region of interest" description="Disordered" evidence="7">
    <location>
        <begin position="1"/>
        <end position="49"/>
    </location>
</feature>
<keyword evidence="5 8" id="KW-1133">Transmembrane helix</keyword>
<gene>
    <name evidence="11" type="ORF">AAFH96_31995</name>
</gene>
<dbReference type="InterPro" id="IPR027470">
    <property type="entry name" value="Cation_efflux_CTD"/>
</dbReference>
<proteinExistence type="inferred from homology"/>
<feature type="compositionally biased region" description="Basic and acidic residues" evidence="7">
    <location>
        <begin position="1"/>
        <end position="35"/>
    </location>
</feature>
<dbReference type="InterPro" id="IPR050291">
    <property type="entry name" value="CDF_Transporter"/>
</dbReference>
<evidence type="ECO:0000259" key="9">
    <source>
        <dbReference type="Pfam" id="PF01545"/>
    </source>
</evidence>
<evidence type="ECO:0000313" key="11">
    <source>
        <dbReference type="EMBL" id="MFB6397680.1"/>
    </source>
</evidence>
<dbReference type="InterPro" id="IPR058533">
    <property type="entry name" value="Cation_efflux_TM"/>
</dbReference>
<evidence type="ECO:0000256" key="1">
    <source>
        <dbReference type="ARBA" id="ARBA00004141"/>
    </source>
</evidence>
<feature type="domain" description="Cation efflux protein cytoplasmic" evidence="10">
    <location>
        <begin position="287"/>
        <end position="358"/>
    </location>
</feature>
<sequence>MHHDHTHAPDHRTGPDHHGDPAPHGDHKHDHDRHGEHHRHGDHGHEHDHGGWWARVRHAATPHSHDSGDVVDPALAASRRGMRVLWWSFAALMVTALAQVAVVIPTASVALLGDTVHNFADALTAVPLAIAFLLGRRVATRRFTYGLGRAEDLAGLFVVLVIAGSAVYAGWEAVDRLLDPRPVRYPGWVALAGLVGFVGNELVARWRIRVGREIGSAALVADGLHARTDGFTSLAVLLGAGGVAVGWWWADPVVGLGITAAIVAVLWSAVREVAGRLLDGVDPAVTAAAERAVTATPGVVRLDGLRLRWIGHTLRAEVEVAVDGGLRVAAAHRIAHDVEHALTHAVPRLTAATVHPHPAGADHPDRLALTGSN</sequence>
<dbReference type="Pfam" id="PF16916">
    <property type="entry name" value="ZT_dimer"/>
    <property type="match status" value="1"/>
</dbReference>
<organism evidence="11 12">
    <name type="scientific">Polymorphospora lycopeni</name>
    <dbReference type="NCBI Taxonomy" id="3140240"/>
    <lineage>
        <taxon>Bacteria</taxon>
        <taxon>Bacillati</taxon>
        <taxon>Actinomycetota</taxon>
        <taxon>Actinomycetes</taxon>
        <taxon>Micromonosporales</taxon>
        <taxon>Micromonosporaceae</taxon>
        <taxon>Polymorphospora</taxon>
    </lineage>
</organism>
<keyword evidence="6 8" id="KW-0472">Membrane</keyword>
<feature type="transmembrane region" description="Helical" evidence="8">
    <location>
        <begin position="183"/>
        <end position="203"/>
    </location>
</feature>
<dbReference type="Proteomes" id="UP001582793">
    <property type="component" value="Unassembled WGS sequence"/>
</dbReference>
<dbReference type="InterPro" id="IPR036837">
    <property type="entry name" value="Cation_efflux_CTD_sf"/>
</dbReference>
<dbReference type="SUPFAM" id="SSF160240">
    <property type="entry name" value="Cation efflux protein cytoplasmic domain-like"/>
    <property type="match status" value="1"/>
</dbReference>
<evidence type="ECO:0000256" key="8">
    <source>
        <dbReference type="SAM" id="Phobius"/>
    </source>
</evidence>
<comment type="similarity">
    <text evidence="2">Belongs to the cation diffusion facilitator (CDF) transporter (TC 2.A.4) family.</text>
</comment>
<feature type="transmembrane region" description="Helical" evidence="8">
    <location>
        <begin position="154"/>
        <end position="171"/>
    </location>
</feature>
<dbReference type="InterPro" id="IPR027469">
    <property type="entry name" value="Cation_efflux_TMD_sf"/>
</dbReference>